<gene>
    <name evidence="1" type="ORF">NBRC116591_27030</name>
</gene>
<keyword evidence="2" id="KW-1185">Reference proteome</keyword>
<reference evidence="1 2" key="1">
    <citation type="submission" date="2024-04" db="EMBL/GenBank/DDBJ databases">
        <title>Draft genome sequence of Sessilibacter corallicola NBRC 116591.</title>
        <authorList>
            <person name="Miyakawa T."/>
            <person name="Kusuya Y."/>
            <person name="Miura T."/>
        </authorList>
    </citation>
    <scope>NUCLEOTIDE SEQUENCE [LARGE SCALE GENOMIC DNA]</scope>
    <source>
        <strain evidence="1 2">KU-00831-HH</strain>
    </source>
</reference>
<comment type="caution">
    <text evidence="1">The sequence shown here is derived from an EMBL/GenBank/DDBJ whole genome shotgun (WGS) entry which is preliminary data.</text>
</comment>
<accession>A0ABQ0AB77</accession>
<evidence type="ECO:0000313" key="2">
    <source>
        <dbReference type="Proteomes" id="UP001465153"/>
    </source>
</evidence>
<name>A0ABQ0AB77_9GAMM</name>
<protein>
    <submittedName>
        <fullName evidence="1">Uncharacterized protein</fullName>
    </submittedName>
</protein>
<organism evidence="1 2">
    <name type="scientific">Sessilibacter corallicola</name>
    <dbReference type="NCBI Taxonomy" id="2904075"/>
    <lineage>
        <taxon>Bacteria</taxon>
        <taxon>Pseudomonadati</taxon>
        <taxon>Pseudomonadota</taxon>
        <taxon>Gammaproteobacteria</taxon>
        <taxon>Cellvibrionales</taxon>
        <taxon>Cellvibrionaceae</taxon>
        <taxon>Sessilibacter</taxon>
    </lineage>
</organism>
<dbReference type="Proteomes" id="UP001465153">
    <property type="component" value="Unassembled WGS sequence"/>
</dbReference>
<proteinExistence type="predicted"/>
<dbReference type="EMBL" id="BAABWN010000008">
    <property type="protein sequence ID" value="GAA6168892.1"/>
    <property type="molecule type" value="Genomic_DNA"/>
</dbReference>
<dbReference type="RefSeq" id="WP_353303589.1">
    <property type="nucleotide sequence ID" value="NZ_BAABWN010000008.1"/>
</dbReference>
<evidence type="ECO:0000313" key="1">
    <source>
        <dbReference type="EMBL" id="GAA6168892.1"/>
    </source>
</evidence>
<sequence>MNVEKINHLEECRYIFKFNNYYAVFYCEEDRGEPSLLKYDTCLITNKDDITVTATSKECWVAALQWRNPIVDRHGNKQGCTYLNVATFIGDPIFSTPKNERPNILFQYIQEEFKEYIADYDTSICPSSASDIILIEHNNIESYWYFSGSSEVNYSLKIRFILDGIGIQLDISNSSVWSLADGDTNKGKKALIDIAKNFLENFEIYDSNTQDCSHLVPGMYPIKPTEKEVINYDLSDGGW</sequence>